<evidence type="ECO:0000256" key="3">
    <source>
        <dbReference type="ARBA" id="ARBA00023163"/>
    </source>
</evidence>
<feature type="DNA-binding region" description="H-T-H motif" evidence="4">
    <location>
        <begin position="37"/>
        <end position="56"/>
    </location>
</feature>
<reference evidence="7 8" key="1">
    <citation type="submission" date="2021-03" db="EMBL/GenBank/DDBJ databases">
        <title>Sequencing the genomes of 1000 actinobacteria strains.</title>
        <authorList>
            <person name="Klenk H.-P."/>
        </authorList>
    </citation>
    <scope>NUCLEOTIDE SEQUENCE [LARGE SCALE GENOMIC DNA]</scope>
    <source>
        <strain evidence="7 8">DSM 46670</strain>
    </source>
</reference>
<keyword evidence="3" id="KW-0804">Transcription</keyword>
<dbReference type="EMBL" id="JAGINW010000001">
    <property type="protein sequence ID" value="MBP2326854.1"/>
    <property type="molecule type" value="Genomic_DNA"/>
</dbReference>
<dbReference type="Gene3D" id="1.10.357.10">
    <property type="entry name" value="Tetracycline Repressor, domain 2"/>
    <property type="match status" value="1"/>
</dbReference>
<dbReference type="PROSITE" id="PS50977">
    <property type="entry name" value="HTH_TETR_2"/>
    <property type="match status" value="1"/>
</dbReference>
<accession>A0ABS4TR15</accession>
<evidence type="ECO:0000256" key="2">
    <source>
        <dbReference type="ARBA" id="ARBA00023125"/>
    </source>
</evidence>
<dbReference type="PANTHER" id="PTHR30055:SF148">
    <property type="entry name" value="TETR-FAMILY TRANSCRIPTIONAL REGULATOR"/>
    <property type="match status" value="1"/>
</dbReference>
<evidence type="ECO:0000256" key="5">
    <source>
        <dbReference type="SAM" id="MobiDB-lite"/>
    </source>
</evidence>
<evidence type="ECO:0000313" key="8">
    <source>
        <dbReference type="Proteomes" id="UP001519332"/>
    </source>
</evidence>
<organism evidence="7 8">
    <name type="scientific">Kibdelosporangium banguiense</name>
    <dbReference type="NCBI Taxonomy" id="1365924"/>
    <lineage>
        <taxon>Bacteria</taxon>
        <taxon>Bacillati</taxon>
        <taxon>Actinomycetota</taxon>
        <taxon>Actinomycetes</taxon>
        <taxon>Pseudonocardiales</taxon>
        <taxon>Pseudonocardiaceae</taxon>
        <taxon>Kibdelosporangium</taxon>
    </lineage>
</organism>
<protein>
    <submittedName>
        <fullName evidence="7">AcrR family transcriptional regulator</fullName>
    </submittedName>
</protein>
<dbReference type="SUPFAM" id="SSF48498">
    <property type="entry name" value="Tetracyclin repressor-like, C-terminal domain"/>
    <property type="match status" value="1"/>
</dbReference>
<dbReference type="InterPro" id="IPR036271">
    <property type="entry name" value="Tet_transcr_reg_TetR-rel_C_sf"/>
</dbReference>
<name>A0ABS4TR15_9PSEU</name>
<evidence type="ECO:0000256" key="4">
    <source>
        <dbReference type="PROSITE-ProRule" id="PRU00335"/>
    </source>
</evidence>
<proteinExistence type="predicted"/>
<keyword evidence="1" id="KW-0805">Transcription regulation</keyword>
<dbReference type="InterPro" id="IPR050109">
    <property type="entry name" value="HTH-type_TetR-like_transc_reg"/>
</dbReference>
<dbReference type="Pfam" id="PF16859">
    <property type="entry name" value="TetR_C_11"/>
    <property type="match status" value="1"/>
</dbReference>
<dbReference type="Proteomes" id="UP001519332">
    <property type="component" value="Unassembled WGS sequence"/>
</dbReference>
<dbReference type="PANTHER" id="PTHR30055">
    <property type="entry name" value="HTH-TYPE TRANSCRIPTIONAL REGULATOR RUTR"/>
    <property type="match status" value="1"/>
</dbReference>
<sequence length="208" mass="23138">MSNSEAVRRRRRGTELEQALLDAAWDELQDVGYAAFTVDAVAQRAATSRPVLYRRWPNRAQLVLAAVRSHLPTITPDDIPDTGNLRNDLIAALQLWRHRYEQIGPTIMNGLASELDHLSAENLDVIPAFTTVIVERAAHRGEIGPHPVPAHVRDVPSALLRHELVVQHHRPTDEQLTRIVDDIALPAIERAAGNPEPTRGRRPDTTGV</sequence>
<dbReference type="InterPro" id="IPR011075">
    <property type="entry name" value="TetR_C"/>
</dbReference>
<dbReference type="SUPFAM" id="SSF46689">
    <property type="entry name" value="Homeodomain-like"/>
    <property type="match status" value="1"/>
</dbReference>
<keyword evidence="8" id="KW-1185">Reference proteome</keyword>
<dbReference type="Gene3D" id="1.10.10.60">
    <property type="entry name" value="Homeodomain-like"/>
    <property type="match status" value="1"/>
</dbReference>
<keyword evidence="2 4" id="KW-0238">DNA-binding</keyword>
<dbReference type="InterPro" id="IPR001647">
    <property type="entry name" value="HTH_TetR"/>
</dbReference>
<dbReference type="RefSeq" id="WP_209643877.1">
    <property type="nucleotide sequence ID" value="NZ_JAGINW010000001.1"/>
</dbReference>
<feature type="region of interest" description="Disordered" evidence="5">
    <location>
        <begin position="189"/>
        <end position="208"/>
    </location>
</feature>
<evidence type="ECO:0000259" key="6">
    <source>
        <dbReference type="PROSITE" id="PS50977"/>
    </source>
</evidence>
<dbReference type="Pfam" id="PF00440">
    <property type="entry name" value="TetR_N"/>
    <property type="match status" value="1"/>
</dbReference>
<evidence type="ECO:0000313" key="7">
    <source>
        <dbReference type="EMBL" id="MBP2326854.1"/>
    </source>
</evidence>
<feature type="compositionally biased region" description="Basic and acidic residues" evidence="5">
    <location>
        <begin position="198"/>
        <end position="208"/>
    </location>
</feature>
<dbReference type="InterPro" id="IPR009057">
    <property type="entry name" value="Homeodomain-like_sf"/>
</dbReference>
<comment type="caution">
    <text evidence="7">The sequence shown here is derived from an EMBL/GenBank/DDBJ whole genome shotgun (WGS) entry which is preliminary data.</text>
</comment>
<feature type="domain" description="HTH tetR-type" evidence="6">
    <location>
        <begin position="14"/>
        <end position="74"/>
    </location>
</feature>
<gene>
    <name evidence="7" type="ORF">JOF56_007239</name>
</gene>
<evidence type="ECO:0000256" key="1">
    <source>
        <dbReference type="ARBA" id="ARBA00023015"/>
    </source>
</evidence>